<evidence type="ECO:0000256" key="2">
    <source>
        <dbReference type="ARBA" id="ARBA00022448"/>
    </source>
</evidence>
<evidence type="ECO:0000256" key="4">
    <source>
        <dbReference type="ARBA" id="ARBA00022692"/>
    </source>
</evidence>
<dbReference type="SUPFAM" id="SSF161098">
    <property type="entry name" value="MetI-like"/>
    <property type="match status" value="1"/>
</dbReference>
<evidence type="ECO:0000256" key="6">
    <source>
        <dbReference type="ARBA" id="ARBA00023136"/>
    </source>
</evidence>
<comment type="subcellular location">
    <subcellularLocation>
        <location evidence="1 7">Cell membrane</location>
        <topology evidence="1 7">Multi-pass membrane protein</topology>
    </subcellularLocation>
</comment>
<gene>
    <name evidence="9" type="ORF">DJ90_5046</name>
</gene>
<evidence type="ECO:0000256" key="3">
    <source>
        <dbReference type="ARBA" id="ARBA00022475"/>
    </source>
</evidence>
<dbReference type="Pfam" id="PF00528">
    <property type="entry name" value="BPD_transp_1"/>
    <property type="match status" value="1"/>
</dbReference>
<dbReference type="HOGENOM" id="CLU_046113_1_0_9"/>
<feature type="transmembrane region" description="Helical" evidence="7">
    <location>
        <begin position="145"/>
        <end position="165"/>
    </location>
</feature>
<sequence>MTTKTTKIESQAVRQAEGPRKTWSQIPGGVIILLSFAVGIAFWALISRIPSVGAIVSDPVTIVKTFIQELSSGRLWTNIYASLFRVLGGFVLGLAAAIPVAFLMGWYKPVRMIVEPWIQFFRTIPPIALIPLVIVVQGVGEGAKLSIIFVATFLVMVISIFQGVVSVDPTLIKAAKVLGAGDKDIFFEVVVPASFPYILVGVRLGLASAWTTLVAAELTGANKGIGNMIMEAGLYFRMDIIILGIIIIGIIGLAMDKVVLFLEKKLTGWQELRKS</sequence>
<dbReference type="STRING" id="44252.DJ90_5046"/>
<dbReference type="EMBL" id="JMQA01000028">
    <property type="protein sequence ID" value="KFN08558.1"/>
    <property type="molecule type" value="Genomic_DNA"/>
</dbReference>
<protein>
    <submittedName>
        <fullName evidence="9">Binding--dependent transport system inner membrane component family protein</fullName>
    </submittedName>
</protein>
<name>A0A090ZDT9_PAEMA</name>
<evidence type="ECO:0000256" key="1">
    <source>
        <dbReference type="ARBA" id="ARBA00004651"/>
    </source>
</evidence>
<dbReference type="CDD" id="cd06261">
    <property type="entry name" value="TM_PBP2"/>
    <property type="match status" value="1"/>
</dbReference>
<feature type="transmembrane region" description="Helical" evidence="7">
    <location>
        <begin position="119"/>
        <end position="139"/>
    </location>
</feature>
<dbReference type="AlphaFoldDB" id="A0A090ZDT9"/>
<dbReference type="Proteomes" id="UP000029278">
    <property type="component" value="Unassembled WGS sequence"/>
</dbReference>
<feature type="transmembrane region" description="Helical" evidence="7">
    <location>
        <begin position="26"/>
        <end position="46"/>
    </location>
</feature>
<keyword evidence="3" id="KW-1003">Cell membrane</keyword>
<reference evidence="9 10" key="1">
    <citation type="submission" date="2014-04" db="EMBL/GenBank/DDBJ databases">
        <authorList>
            <person name="Bishop-Lilly K.A."/>
            <person name="Broomall S.M."/>
            <person name="Chain P.S."/>
            <person name="Chertkov O."/>
            <person name="Coyne S.R."/>
            <person name="Daligault H.E."/>
            <person name="Davenport K.W."/>
            <person name="Erkkila T."/>
            <person name="Frey K.G."/>
            <person name="Gibbons H.S."/>
            <person name="Gu W."/>
            <person name="Jaissle J."/>
            <person name="Johnson S.L."/>
            <person name="Koroleva G.I."/>
            <person name="Ladner J.T."/>
            <person name="Lo C.-C."/>
            <person name="Minogue T.D."/>
            <person name="Munk C."/>
            <person name="Palacios G.F."/>
            <person name="Redden C.L."/>
            <person name="Rosenzweig C.N."/>
            <person name="Scholz M.B."/>
            <person name="Teshima H."/>
            <person name="Xu Y."/>
        </authorList>
    </citation>
    <scope>NUCLEOTIDE SEQUENCE [LARGE SCALE GENOMIC DNA]</scope>
    <source>
        <strain evidence="9 10">8244</strain>
    </source>
</reference>
<dbReference type="InterPro" id="IPR035906">
    <property type="entry name" value="MetI-like_sf"/>
</dbReference>
<organism evidence="9 10">
    <name type="scientific">Paenibacillus macerans</name>
    <name type="common">Bacillus macerans</name>
    <dbReference type="NCBI Taxonomy" id="44252"/>
    <lineage>
        <taxon>Bacteria</taxon>
        <taxon>Bacillati</taxon>
        <taxon>Bacillota</taxon>
        <taxon>Bacilli</taxon>
        <taxon>Bacillales</taxon>
        <taxon>Paenibacillaceae</taxon>
        <taxon>Paenibacillus</taxon>
    </lineage>
</organism>
<keyword evidence="10" id="KW-1185">Reference proteome</keyword>
<dbReference type="PANTHER" id="PTHR30151:SF0">
    <property type="entry name" value="ABC TRANSPORTER PERMEASE PROTEIN MJ0413-RELATED"/>
    <property type="match status" value="1"/>
</dbReference>
<dbReference type="RefSeq" id="WP_082207834.1">
    <property type="nucleotide sequence ID" value="NZ_BOSD01000006.1"/>
</dbReference>
<feature type="transmembrane region" description="Helical" evidence="7">
    <location>
        <begin position="185"/>
        <end position="206"/>
    </location>
</feature>
<evidence type="ECO:0000313" key="10">
    <source>
        <dbReference type="Proteomes" id="UP000029278"/>
    </source>
</evidence>
<dbReference type="GO" id="GO:0042918">
    <property type="term" value="P:alkanesulfonate transmembrane transport"/>
    <property type="evidence" value="ECO:0007669"/>
    <property type="project" value="UniProtKB-ARBA"/>
</dbReference>
<dbReference type="Gene3D" id="1.10.3720.10">
    <property type="entry name" value="MetI-like"/>
    <property type="match status" value="1"/>
</dbReference>
<accession>A0A090ZDT9</accession>
<evidence type="ECO:0000313" key="9">
    <source>
        <dbReference type="EMBL" id="KFN08558.1"/>
    </source>
</evidence>
<dbReference type="GO" id="GO:0005886">
    <property type="term" value="C:plasma membrane"/>
    <property type="evidence" value="ECO:0007669"/>
    <property type="project" value="UniProtKB-SubCell"/>
</dbReference>
<comment type="caution">
    <text evidence="9">The sequence shown here is derived from an EMBL/GenBank/DDBJ whole genome shotgun (WGS) entry which is preliminary data.</text>
</comment>
<feature type="transmembrane region" description="Helical" evidence="7">
    <location>
        <begin position="234"/>
        <end position="255"/>
    </location>
</feature>
<feature type="transmembrane region" description="Helical" evidence="7">
    <location>
        <begin position="79"/>
        <end position="107"/>
    </location>
</feature>
<keyword evidence="5 7" id="KW-1133">Transmembrane helix</keyword>
<proteinExistence type="inferred from homology"/>
<dbReference type="GeneID" id="77008001"/>
<keyword evidence="6 7" id="KW-0472">Membrane</keyword>
<dbReference type="PANTHER" id="PTHR30151">
    <property type="entry name" value="ALKANE SULFONATE ABC TRANSPORTER-RELATED, MEMBRANE SUBUNIT"/>
    <property type="match status" value="1"/>
</dbReference>
<feature type="domain" description="ABC transmembrane type-1" evidence="8">
    <location>
        <begin position="79"/>
        <end position="259"/>
    </location>
</feature>
<evidence type="ECO:0000259" key="8">
    <source>
        <dbReference type="PROSITE" id="PS50928"/>
    </source>
</evidence>
<dbReference type="FunFam" id="1.10.3720.10:FF:000003">
    <property type="entry name" value="Aliphatic sulfonate ABC transporter permease"/>
    <property type="match status" value="1"/>
</dbReference>
<keyword evidence="4 7" id="KW-0812">Transmembrane</keyword>
<evidence type="ECO:0000256" key="5">
    <source>
        <dbReference type="ARBA" id="ARBA00022989"/>
    </source>
</evidence>
<dbReference type="PATRIC" id="fig|44252.3.peg.3054"/>
<dbReference type="PROSITE" id="PS50928">
    <property type="entry name" value="ABC_TM1"/>
    <property type="match status" value="1"/>
</dbReference>
<dbReference type="InterPro" id="IPR000515">
    <property type="entry name" value="MetI-like"/>
</dbReference>
<comment type="similarity">
    <text evidence="7">Belongs to the binding-protein-dependent transport system permease family.</text>
</comment>
<evidence type="ECO:0000256" key="7">
    <source>
        <dbReference type="RuleBase" id="RU363032"/>
    </source>
</evidence>
<keyword evidence="2 7" id="KW-0813">Transport</keyword>
<dbReference type="OrthoDB" id="9804353at2"/>